<name>A0ABD1UBK5_9LAMI</name>
<protein>
    <submittedName>
        <fullName evidence="3">Protein DOG1-like 4</fullName>
    </submittedName>
</protein>
<dbReference type="PANTHER" id="PTHR46354">
    <property type="entry name" value="DOG1 DOMAIN-CONTAINING PROTEIN"/>
    <property type="match status" value="1"/>
</dbReference>
<accession>A0ABD1UBK5</accession>
<evidence type="ECO:0000256" key="1">
    <source>
        <dbReference type="SAM" id="Coils"/>
    </source>
</evidence>
<keyword evidence="4" id="KW-1185">Reference proteome</keyword>
<dbReference type="Pfam" id="PF14144">
    <property type="entry name" value="DOG1"/>
    <property type="match status" value="1"/>
</dbReference>
<organism evidence="3 4">
    <name type="scientific">Forsythia ovata</name>
    <dbReference type="NCBI Taxonomy" id="205694"/>
    <lineage>
        <taxon>Eukaryota</taxon>
        <taxon>Viridiplantae</taxon>
        <taxon>Streptophyta</taxon>
        <taxon>Embryophyta</taxon>
        <taxon>Tracheophyta</taxon>
        <taxon>Spermatophyta</taxon>
        <taxon>Magnoliopsida</taxon>
        <taxon>eudicotyledons</taxon>
        <taxon>Gunneridae</taxon>
        <taxon>Pentapetalae</taxon>
        <taxon>asterids</taxon>
        <taxon>lamiids</taxon>
        <taxon>Lamiales</taxon>
        <taxon>Oleaceae</taxon>
        <taxon>Forsythieae</taxon>
        <taxon>Forsythia</taxon>
    </lineage>
</organism>
<evidence type="ECO:0000259" key="2">
    <source>
        <dbReference type="PROSITE" id="PS51806"/>
    </source>
</evidence>
<gene>
    <name evidence="3" type="ORF">Fot_26293</name>
</gene>
<evidence type="ECO:0000313" key="3">
    <source>
        <dbReference type="EMBL" id="KAL2522370.1"/>
    </source>
</evidence>
<comment type="caution">
    <text evidence="3">The sequence shown here is derived from an EMBL/GenBank/DDBJ whole genome shotgun (WGS) entry which is preliminary data.</text>
</comment>
<keyword evidence="1" id="KW-0175">Coiled coil</keyword>
<feature type="coiled-coil region" evidence="1">
    <location>
        <begin position="209"/>
        <end position="236"/>
    </location>
</feature>
<dbReference type="EMBL" id="JBFOLJ010000007">
    <property type="protein sequence ID" value="KAL2522370.1"/>
    <property type="molecule type" value="Genomic_DNA"/>
</dbReference>
<proteinExistence type="predicted"/>
<dbReference type="Proteomes" id="UP001604277">
    <property type="component" value="Unassembled WGS sequence"/>
</dbReference>
<reference evidence="4" key="1">
    <citation type="submission" date="2024-07" db="EMBL/GenBank/DDBJ databases">
        <title>Two chromosome-level genome assemblies of Korean endemic species Abeliophyllum distichum and Forsythia ovata (Oleaceae).</title>
        <authorList>
            <person name="Jang H."/>
        </authorList>
    </citation>
    <scope>NUCLEOTIDE SEQUENCE [LARGE SCALE GENOMIC DNA]</scope>
</reference>
<evidence type="ECO:0000313" key="4">
    <source>
        <dbReference type="Proteomes" id="UP001604277"/>
    </source>
</evidence>
<dbReference type="InterPro" id="IPR025422">
    <property type="entry name" value="TGA_domain"/>
</dbReference>
<sequence>MNQRPHTNPQVVDCKARTLTSLHNVQEFPLDFVTNNTLQMMRISMNLNKTMQNALMKERIEGDDRRIESTKERDAGLIHALHHLCSLSSVNMKTVVVCIMHCPSCNPTTCQFLSAKIPTLVSYSYSLILITTHKLIVFILPLLSFIASPPNPFFAVSEDVLPFFAPSWLSPLENAYLWITGWKQSIAFELIDPLTNTQNTWCNSSMYETDQQVKKIEALREKIKAEEDTVEKEMELQ</sequence>
<dbReference type="AlphaFoldDB" id="A0ABD1UBK5"/>
<dbReference type="InterPro" id="IPR051886">
    <property type="entry name" value="Seed_Dev/Stress_Resp_Reg"/>
</dbReference>
<dbReference type="PANTHER" id="PTHR46354:SF2">
    <property type="entry name" value="PROTEIN DOG1-LIKE 4"/>
    <property type="match status" value="1"/>
</dbReference>
<feature type="domain" description="DOG1" evidence="2">
    <location>
        <begin position="99"/>
        <end position="237"/>
    </location>
</feature>
<dbReference type="PROSITE" id="PS51806">
    <property type="entry name" value="DOG1"/>
    <property type="match status" value="1"/>
</dbReference>